<evidence type="ECO:0000313" key="2">
    <source>
        <dbReference type="EMBL" id="MBA0127257.1"/>
    </source>
</evidence>
<evidence type="ECO:0000313" key="3">
    <source>
        <dbReference type="Proteomes" id="UP000582974"/>
    </source>
</evidence>
<gene>
    <name evidence="2" type="ORF">H0B56_17035</name>
</gene>
<protein>
    <submittedName>
        <fullName evidence="2">Uncharacterized protein</fullName>
    </submittedName>
</protein>
<dbReference type="Proteomes" id="UP000582974">
    <property type="component" value="Unassembled WGS sequence"/>
</dbReference>
<name>A0A838ADI9_9PSEU</name>
<dbReference type="RefSeq" id="WP_180894077.1">
    <property type="nucleotide sequence ID" value="NZ_JACCKD010000006.1"/>
</dbReference>
<feature type="compositionally biased region" description="Basic and acidic residues" evidence="1">
    <location>
        <begin position="153"/>
        <end position="163"/>
    </location>
</feature>
<organism evidence="2 3">
    <name type="scientific">Haloechinothrix aidingensis</name>
    <dbReference type="NCBI Taxonomy" id="2752311"/>
    <lineage>
        <taxon>Bacteria</taxon>
        <taxon>Bacillati</taxon>
        <taxon>Actinomycetota</taxon>
        <taxon>Actinomycetes</taxon>
        <taxon>Pseudonocardiales</taxon>
        <taxon>Pseudonocardiaceae</taxon>
        <taxon>Haloechinothrix</taxon>
    </lineage>
</organism>
<proteinExistence type="predicted"/>
<accession>A0A838ADI9</accession>
<sequence>MAVTVWACPGGVVLSSPVGEVVLSRGQAERLQAAMSTAATALLGVIGKGRYGGHRATHAERVAAEGGGTGQEDVDPAADPDEWRVSRSGRVRVVFGGPQPPAVADPEGVDAGDPPTVPRFRPLAGLGNGCIDEGRDHDGQSNGVPEPRGQWAHTDRARNVRAA</sequence>
<comment type="caution">
    <text evidence="2">The sequence shown here is derived from an EMBL/GenBank/DDBJ whole genome shotgun (WGS) entry which is preliminary data.</text>
</comment>
<dbReference type="AlphaFoldDB" id="A0A838ADI9"/>
<keyword evidence="3" id="KW-1185">Reference proteome</keyword>
<reference evidence="2 3" key="1">
    <citation type="submission" date="2020-07" db="EMBL/GenBank/DDBJ databases">
        <title>Genome of Haloechinothrix sp.</title>
        <authorList>
            <person name="Tang S.-K."/>
            <person name="Yang L."/>
            <person name="Zhu W.-Y."/>
        </authorList>
    </citation>
    <scope>NUCLEOTIDE SEQUENCE [LARGE SCALE GENOMIC DNA]</scope>
    <source>
        <strain evidence="2 3">YIM 98757</strain>
    </source>
</reference>
<evidence type="ECO:0000256" key="1">
    <source>
        <dbReference type="SAM" id="MobiDB-lite"/>
    </source>
</evidence>
<feature type="region of interest" description="Disordered" evidence="1">
    <location>
        <begin position="61"/>
        <end position="163"/>
    </location>
</feature>
<dbReference type="EMBL" id="JACCKD010000006">
    <property type="protein sequence ID" value="MBA0127257.1"/>
    <property type="molecule type" value="Genomic_DNA"/>
</dbReference>
<feature type="compositionally biased region" description="Low complexity" evidence="1">
    <location>
        <begin position="86"/>
        <end position="97"/>
    </location>
</feature>